<keyword evidence="2" id="KW-0812">Transmembrane</keyword>
<accession>A0A7E4VRM2</accession>
<keyword evidence="2" id="KW-0472">Membrane</keyword>
<feature type="region of interest" description="Disordered" evidence="1">
    <location>
        <begin position="392"/>
        <end position="485"/>
    </location>
</feature>
<dbReference type="PANTHER" id="PTHR10132:SF14">
    <property type="entry name" value="SARCOGLYCAN ALPHA, ISOFORM C"/>
    <property type="match status" value="1"/>
</dbReference>
<proteinExistence type="predicted"/>
<dbReference type="Proteomes" id="UP000492821">
    <property type="component" value="Unassembled WGS sequence"/>
</dbReference>
<dbReference type="GO" id="GO:0016012">
    <property type="term" value="C:sarcoglycan complex"/>
    <property type="evidence" value="ECO:0007669"/>
    <property type="project" value="InterPro"/>
</dbReference>
<dbReference type="AlphaFoldDB" id="A0A7E4VRM2"/>
<protein>
    <submittedName>
        <fullName evidence="5">CADG domain-containing protein</fullName>
    </submittedName>
</protein>
<dbReference type="InterPro" id="IPR008908">
    <property type="entry name" value="Sarcoglycan_alpha/epsilon"/>
</dbReference>
<dbReference type="PANTHER" id="PTHR10132">
    <property type="entry name" value="ALPHA-/EPSILON-SARCOGLYCAN FAMILY MEMBER"/>
    <property type="match status" value="1"/>
</dbReference>
<feature type="chain" id="PRO_5028998959" evidence="3">
    <location>
        <begin position="22"/>
        <end position="485"/>
    </location>
</feature>
<evidence type="ECO:0000256" key="2">
    <source>
        <dbReference type="SAM" id="Phobius"/>
    </source>
</evidence>
<dbReference type="WBParaSite" id="Pan_g23802.t1">
    <property type="protein sequence ID" value="Pan_g23802.t1"/>
    <property type="gene ID" value="Pan_g23802"/>
</dbReference>
<keyword evidence="3" id="KW-0732">Signal</keyword>
<evidence type="ECO:0000256" key="1">
    <source>
        <dbReference type="SAM" id="MobiDB-lite"/>
    </source>
</evidence>
<evidence type="ECO:0000256" key="3">
    <source>
        <dbReference type="SAM" id="SignalP"/>
    </source>
</evidence>
<evidence type="ECO:0000313" key="5">
    <source>
        <dbReference type="WBParaSite" id="Pan_g23802.t1"/>
    </source>
</evidence>
<sequence>MCKRLISILPWLFYFLESSAGRDPIKTSQAYGIKGEFMAYMLHSAHFFPHTVDVKWSATAQGKPNLPVWVSLYPSKHKSIAYLIGTPVTPENRVTIHVIARQEDTFATSEKYITFLLRGDPRYNTSTTQYVEFLVKNMEPEDLFDVRNGKKQRLESAIAETFRGRFVNPYIFDVSPEVLPVAVNNPYARYSHRYQRYGSLVKIGTQRNFHPNVEKLAKDVRENPARCKRNASLPLNRHFLPEFDIDWCTLKLENVTMIKSLIKIDRKAYDRPQRVALRKTKEDKAALKTFMKEDSTGLPTNPYHFWESVLIFPLLAVLCILLVLCLSLIFFGRREGQHWRDYKTPKEQLQEYLNLRESQKHLRELSVQRQILLMNADRAQSSTPLGIRAFLQPTESESKPDIPKIMFDGSSHRSSNSRSKEAESAPLLNPRASVAKQTVADAVRATKSSLHLYRNPVDDSDDSDDDIRKDDPATAVKYGSRRTLS</sequence>
<evidence type="ECO:0000313" key="4">
    <source>
        <dbReference type="Proteomes" id="UP000492821"/>
    </source>
</evidence>
<reference evidence="4" key="1">
    <citation type="journal article" date="2013" name="Genetics">
        <title>The draft genome and transcriptome of Panagrellus redivivus are shaped by the harsh demands of a free-living lifestyle.</title>
        <authorList>
            <person name="Srinivasan J."/>
            <person name="Dillman A.R."/>
            <person name="Macchietto M.G."/>
            <person name="Heikkinen L."/>
            <person name="Lakso M."/>
            <person name="Fracchia K.M."/>
            <person name="Antoshechkin I."/>
            <person name="Mortazavi A."/>
            <person name="Wong G."/>
            <person name="Sternberg P.W."/>
        </authorList>
    </citation>
    <scope>NUCLEOTIDE SEQUENCE [LARGE SCALE GENOMIC DNA]</scope>
    <source>
        <strain evidence="4">MT8872</strain>
    </source>
</reference>
<keyword evidence="2" id="KW-1133">Transmembrane helix</keyword>
<organism evidence="4 5">
    <name type="scientific">Panagrellus redivivus</name>
    <name type="common">Microworm</name>
    <dbReference type="NCBI Taxonomy" id="6233"/>
    <lineage>
        <taxon>Eukaryota</taxon>
        <taxon>Metazoa</taxon>
        <taxon>Ecdysozoa</taxon>
        <taxon>Nematoda</taxon>
        <taxon>Chromadorea</taxon>
        <taxon>Rhabditida</taxon>
        <taxon>Tylenchina</taxon>
        <taxon>Panagrolaimomorpha</taxon>
        <taxon>Panagrolaimoidea</taxon>
        <taxon>Panagrolaimidae</taxon>
        <taxon>Panagrellus</taxon>
    </lineage>
</organism>
<feature type="transmembrane region" description="Helical" evidence="2">
    <location>
        <begin position="310"/>
        <end position="331"/>
    </location>
</feature>
<keyword evidence="4" id="KW-1185">Reference proteome</keyword>
<reference evidence="5" key="2">
    <citation type="submission" date="2020-10" db="UniProtKB">
        <authorList>
            <consortium name="WormBaseParasite"/>
        </authorList>
    </citation>
    <scope>IDENTIFICATION</scope>
</reference>
<feature type="signal peptide" evidence="3">
    <location>
        <begin position="1"/>
        <end position="21"/>
    </location>
</feature>
<name>A0A7E4VRM2_PANRE</name>